<dbReference type="PANTHER" id="PTHR12138">
    <property type="entry name" value="PRIMATE-EXPANDED PROTEIN FAMILY"/>
    <property type="match status" value="1"/>
</dbReference>
<gene>
    <name evidence="2" type="ORF">CR201_G0002392</name>
</gene>
<dbReference type="EMBL" id="NDHI03003366">
    <property type="protein sequence ID" value="PNJ81193.1"/>
    <property type="molecule type" value="Genomic_DNA"/>
</dbReference>
<dbReference type="AlphaFoldDB" id="A0A2J8XGM7"/>
<feature type="non-terminal residue" evidence="2">
    <location>
        <position position="141"/>
    </location>
</feature>
<organism evidence="2">
    <name type="scientific">Pongo abelii</name>
    <name type="common">Sumatran orangutan</name>
    <name type="synonym">Pongo pygmaeus abelii</name>
    <dbReference type="NCBI Taxonomy" id="9601"/>
    <lineage>
        <taxon>Eukaryota</taxon>
        <taxon>Metazoa</taxon>
        <taxon>Chordata</taxon>
        <taxon>Craniata</taxon>
        <taxon>Vertebrata</taxon>
        <taxon>Euteleostomi</taxon>
        <taxon>Mammalia</taxon>
        <taxon>Eutheria</taxon>
        <taxon>Euarchontoglires</taxon>
        <taxon>Primates</taxon>
        <taxon>Haplorrhini</taxon>
        <taxon>Catarrhini</taxon>
        <taxon>Hominidae</taxon>
        <taxon>Pongo</taxon>
    </lineage>
</organism>
<dbReference type="PANTHER" id="PTHR12138:SF135">
    <property type="entry name" value="SAM DOMAIN-CONTAINING PROTEIN"/>
    <property type="match status" value="1"/>
</dbReference>
<feature type="compositionally biased region" description="Polar residues" evidence="1">
    <location>
        <begin position="18"/>
        <end position="33"/>
    </location>
</feature>
<evidence type="ECO:0000256" key="1">
    <source>
        <dbReference type="SAM" id="MobiDB-lite"/>
    </source>
</evidence>
<sequence>MKRSSVSTGGAGRLSMQELRSQDVNKQGLYTPQTKEKPTFGKLSVNKPTSERKVSLFGKRWSLALSPRLECSGAILAHCNLCLASSSNSPASASRVTGITELVDMDPGIVNLVYFPVLRKSRTRDHLMTKHSFSSVFDNSV</sequence>
<evidence type="ECO:0000313" key="2">
    <source>
        <dbReference type="EMBL" id="PNJ81193.1"/>
    </source>
</evidence>
<protein>
    <submittedName>
        <fullName evidence="2">NDC80 isoform 2</fullName>
    </submittedName>
</protein>
<feature type="region of interest" description="Disordered" evidence="1">
    <location>
        <begin position="1"/>
        <end position="46"/>
    </location>
</feature>
<comment type="caution">
    <text evidence="2">The sequence shown here is derived from an EMBL/GenBank/DDBJ whole genome shotgun (WGS) entry which is preliminary data.</text>
</comment>
<accession>A0A2J8XGM7</accession>
<name>A0A2J8XGM7_PONAB</name>
<proteinExistence type="predicted"/>
<reference evidence="2" key="1">
    <citation type="submission" date="2017-12" db="EMBL/GenBank/DDBJ databases">
        <title>High-resolution comparative analysis of great ape genomes.</title>
        <authorList>
            <person name="Pollen A."/>
            <person name="Hastie A."/>
            <person name="Hormozdiari F."/>
            <person name="Dougherty M."/>
            <person name="Liu R."/>
            <person name="Chaisson M."/>
            <person name="Hoppe E."/>
            <person name="Hill C."/>
            <person name="Pang A."/>
            <person name="Hillier L."/>
            <person name="Baker C."/>
            <person name="Armstrong J."/>
            <person name="Shendure J."/>
            <person name="Paten B."/>
            <person name="Wilson R."/>
            <person name="Chao H."/>
            <person name="Schneider V."/>
            <person name="Ventura M."/>
            <person name="Kronenberg Z."/>
            <person name="Murali S."/>
            <person name="Gordon D."/>
            <person name="Cantsilieris S."/>
            <person name="Munson K."/>
            <person name="Nelson B."/>
            <person name="Raja A."/>
            <person name="Underwood J."/>
            <person name="Diekhans M."/>
            <person name="Fiddes I."/>
            <person name="Haussler D."/>
            <person name="Eichler E."/>
        </authorList>
    </citation>
    <scope>NUCLEOTIDE SEQUENCE [LARGE SCALE GENOMIC DNA]</scope>
    <source>
        <strain evidence="2">Susie</strain>
    </source>
</reference>